<dbReference type="EMBL" id="JAHESE010000006">
    <property type="protein sequence ID" value="MBT1708420.1"/>
    <property type="molecule type" value="Genomic_DNA"/>
</dbReference>
<keyword evidence="4 7" id="KW-1133">Transmembrane helix</keyword>
<dbReference type="Pfam" id="PF02687">
    <property type="entry name" value="FtsX"/>
    <property type="match status" value="2"/>
</dbReference>
<dbReference type="Proteomes" id="UP001319080">
    <property type="component" value="Unassembled WGS sequence"/>
</dbReference>
<evidence type="ECO:0000256" key="6">
    <source>
        <dbReference type="ARBA" id="ARBA00038076"/>
    </source>
</evidence>
<dbReference type="InterPro" id="IPR025857">
    <property type="entry name" value="MacB_PCD"/>
</dbReference>
<evidence type="ECO:0000256" key="1">
    <source>
        <dbReference type="ARBA" id="ARBA00004651"/>
    </source>
</evidence>
<dbReference type="PANTHER" id="PTHR30572">
    <property type="entry name" value="MEMBRANE COMPONENT OF TRANSPORTER-RELATED"/>
    <property type="match status" value="1"/>
</dbReference>
<evidence type="ECO:0000313" key="10">
    <source>
        <dbReference type="EMBL" id="MBT1708420.1"/>
    </source>
</evidence>
<organism evidence="10 11">
    <name type="scientific">Dawidia cretensis</name>
    <dbReference type="NCBI Taxonomy" id="2782350"/>
    <lineage>
        <taxon>Bacteria</taxon>
        <taxon>Pseudomonadati</taxon>
        <taxon>Bacteroidota</taxon>
        <taxon>Cytophagia</taxon>
        <taxon>Cytophagales</taxon>
        <taxon>Chryseotaleaceae</taxon>
        <taxon>Dawidia</taxon>
    </lineage>
</organism>
<feature type="transmembrane region" description="Helical" evidence="7">
    <location>
        <begin position="422"/>
        <end position="446"/>
    </location>
</feature>
<comment type="caution">
    <text evidence="10">The sequence shown here is derived from an EMBL/GenBank/DDBJ whole genome shotgun (WGS) entry which is preliminary data.</text>
</comment>
<dbReference type="InterPro" id="IPR003838">
    <property type="entry name" value="ABC3_permease_C"/>
</dbReference>
<dbReference type="GO" id="GO:0005886">
    <property type="term" value="C:plasma membrane"/>
    <property type="evidence" value="ECO:0007669"/>
    <property type="project" value="UniProtKB-SubCell"/>
</dbReference>
<feature type="transmembrane region" description="Helical" evidence="7">
    <location>
        <begin position="21"/>
        <end position="41"/>
    </location>
</feature>
<evidence type="ECO:0000256" key="2">
    <source>
        <dbReference type="ARBA" id="ARBA00022475"/>
    </source>
</evidence>
<keyword evidence="5 7" id="KW-0472">Membrane</keyword>
<evidence type="ECO:0000256" key="7">
    <source>
        <dbReference type="SAM" id="Phobius"/>
    </source>
</evidence>
<accession>A0AAP2GU63</accession>
<evidence type="ECO:0000313" key="11">
    <source>
        <dbReference type="Proteomes" id="UP001319080"/>
    </source>
</evidence>
<feature type="transmembrane region" description="Helical" evidence="7">
    <location>
        <begin position="335"/>
        <end position="356"/>
    </location>
</feature>
<dbReference type="AlphaFoldDB" id="A0AAP2GU63"/>
<dbReference type="GO" id="GO:0022857">
    <property type="term" value="F:transmembrane transporter activity"/>
    <property type="evidence" value="ECO:0007669"/>
    <property type="project" value="TreeGrafter"/>
</dbReference>
<sequence>MYKSYIRIGWRNLLKNKAYSLINIGGLAAGMAMAILIGLWIQDEMAFNTYYKNYHSIARVMQNYTLNGETFTSAALPSALRNELKNNYSDNFTHVVMALSAGNRILSAGEKNLSMLGEVIEAVGPEMFSLNMLQGSRFGLRDPHSVLLSQSAAMALFGSDDPMNKSLRIDNRIDVKVAGVYEDLPHNTHFHGVKFFQPWELFVSENAWVHQPSFTDNFASLYVAIADRTSFEAVSGKIRNSILDNIRGHANSASTPQVFLHPVAQWHLRSEFKNGVNTGGLIQTVRLFGIVGVFVLMLACINFMNLSTARSEKRAKEVGIRKSAGSARTQLMSQFFIESFLVVLLAFMLALVVASFSLNWFNTLAGKHIGMPWTNVYFWLCSMAFVFITGMLAGSYPAFYLSSFNPVHVLKGTLRIGRFASLPRKVLVVIQFTVSVILIIGTIIVYRQIQFAKDRPVGYDKSGLIMIPMTTPDFQGKYDVFRTELKNTGAVMEIAESSSPPTDIWNKNGGFDWNGKDPAFAPEWATLTVTPEYGKTVGWQFVKGRDFSRDIASDSAAFIINEAAAKMLGFENPVGEIIRWQSGWRSRYASFTVLGVIKDMVMKSPYDPSSPAVYFLSPYGTNWINVRINPEMSLGEVLPKIESVFKKIVPTAPFDYKFADHEYASKFAAEERIGKLASVFGALAILISCLGLFGLASFVAEQRTKEIGIRKVVGASVFSLWKMLSKDFVVLVIISCVIAIPAAYYLLAAWLQKFEYRTEISWWIFSATMIVALVITLLTVSYQAIKAALINPVKSLRSE</sequence>
<reference evidence="10 11" key="1">
    <citation type="submission" date="2021-05" db="EMBL/GenBank/DDBJ databases">
        <title>A Polyphasic approach of four new species of the genus Ohtaekwangia: Ohtaekwangia histidinii sp. nov., Ohtaekwangia cretensis sp. nov., Ohtaekwangia indiensis sp. nov., Ohtaekwangia reichenbachii sp. nov. from diverse environment.</title>
        <authorList>
            <person name="Octaviana S."/>
        </authorList>
    </citation>
    <scope>NUCLEOTIDE SEQUENCE [LARGE SCALE GENOMIC DNA]</scope>
    <source>
        <strain evidence="10 11">PWU5</strain>
    </source>
</reference>
<keyword evidence="2" id="KW-1003">Cell membrane</keyword>
<evidence type="ECO:0000256" key="4">
    <source>
        <dbReference type="ARBA" id="ARBA00022989"/>
    </source>
</evidence>
<evidence type="ECO:0000256" key="3">
    <source>
        <dbReference type="ARBA" id="ARBA00022692"/>
    </source>
</evidence>
<keyword evidence="3 7" id="KW-0812">Transmembrane</keyword>
<proteinExistence type="inferred from homology"/>
<feature type="domain" description="ABC3 transporter permease C-terminal" evidence="8">
    <location>
        <begin position="679"/>
        <end position="792"/>
    </location>
</feature>
<feature type="transmembrane region" description="Helical" evidence="7">
    <location>
        <begin position="376"/>
        <end position="401"/>
    </location>
</feature>
<feature type="domain" description="MacB-like periplasmic core" evidence="9">
    <location>
        <begin position="525"/>
        <end position="642"/>
    </location>
</feature>
<protein>
    <submittedName>
        <fullName evidence="10">ABC transporter permease</fullName>
    </submittedName>
</protein>
<dbReference type="RefSeq" id="WP_254084011.1">
    <property type="nucleotide sequence ID" value="NZ_JAHESE010000006.1"/>
</dbReference>
<dbReference type="InterPro" id="IPR050250">
    <property type="entry name" value="Macrolide_Exporter_MacB"/>
</dbReference>
<comment type="subcellular location">
    <subcellularLocation>
        <location evidence="1">Cell membrane</location>
        <topology evidence="1">Multi-pass membrane protein</topology>
    </subcellularLocation>
</comment>
<feature type="domain" description="ABC3 transporter permease C-terminal" evidence="8">
    <location>
        <begin position="290"/>
        <end position="406"/>
    </location>
</feature>
<evidence type="ECO:0000256" key="5">
    <source>
        <dbReference type="ARBA" id="ARBA00023136"/>
    </source>
</evidence>
<evidence type="ECO:0000259" key="9">
    <source>
        <dbReference type="Pfam" id="PF12704"/>
    </source>
</evidence>
<dbReference type="Pfam" id="PF12704">
    <property type="entry name" value="MacB_PCD"/>
    <property type="match status" value="2"/>
</dbReference>
<feature type="transmembrane region" description="Helical" evidence="7">
    <location>
        <begin position="287"/>
        <end position="306"/>
    </location>
</feature>
<evidence type="ECO:0000259" key="8">
    <source>
        <dbReference type="Pfam" id="PF02687"/>
    </source>
</evidence>
<feature type="domain" description="MacB-like periplasmic core" evidence="9">
    <location>
        <begin position="20"/>
        <end position="240"/>
    </location>
</feature>
<feature type="transmembrane region" description="Helical" evidence="7">
    <location>
        <begin position="728"/>
        <end position="748"/>
    </location>
</feature>
<dbReference type="PANTHER" id="PTHR30572:SF4">
    <property type="entry name" value="ABC TRANSPORTER PERMEASE YTRF"/>
    <property type="match status" value="1"/>
</dbReference>
<gene>
    <name evidence="10" type="ORF">KK062_09305</name>
</gene>
<feature type="transmembrane region" description="Helical" evidence="7">
    <location>
        <begin position="760"/>
        <end position="780"/>
    </location>
</feature>
<keyword evidence="11" id="KW-1185">Reference proteome</keyword>
<comment type="similarity">
    <text evidence="6">Belongs to the ABC-4 integral membrane protein family.</text>
</comment>
<feature type="transmembrane region" description="Helical" evidence="7">
    <location>
        <begin position="676"/>
        <end position="700"/>
    </location>
</feature>
<name>A0AAP2GU63_9BACT</name>